<proteinExistence type="predicted"/>
<dbReference type="Gene3D" id="4.10.75.10">
    <property type="entry name" value="Elafin-like"/>
    <property type="match status" value="2"/>
</dbReference>
<dbReference type="WBParaSite" id="TMUE_3000012759.1">
    <property type="protein sequence ID" value="TMUE_3000012759.1"/>
    <property type="gene ID" value="WBGene00301693"/>
</dbReference>
<reference evidence="5" key="1">
    <citation type="submission" date="2013-11" db="EMBL/GenBank/DDBJ databases">
        <authorList>
            <person name="Aslett M."/>
        </authorList>
    </citation>
    <scope>NUCLEOTIDE SEQUENCE [LARGE SCALE GENOMIC DNA]</scope>
    <source>
        <strain evidence="5">Edinburgh</strain>
    </source>
</reference>
<feature type="chain" id="PRO_5044624387" evidence="3">
    <location>
        <begin position="20"/>
        <end position="257"/>
    </location>
</feature>
<dbReference type="InterPro" id="IPR008197">
    <property type="entry name" value="WAP_dom"/>
</dbReference>
<dbReference type="GO" id="GO:0005615">
    <property type="term" value="C:extracellular space"/>
    <property type="evidence" value="ECO:0007669"/>
    <property type="project" value="TreeGrafter"/>
</dbReference>
<dbReference type="PROSITE" id="PS51390">
    <property type="entry name" value="WAP"/>
    <property type="match status" value="1"/>
</dbReference>
<dbReference type="PANTHER" id="PTHR19441">
    <property type="entry name" value="WHEY ACDIC PROTEIN WAP"/>
    <property type="match status" value="1"/>
</dbReference>
<evidence type="ECO:0000256" key="1">
    <source>
        <dbReference type="ARBA" id="ARBA00022729"/>
    </source>
</evidence>
<dbReference type="InterPro" id="IPR036645">
    <property type="entry name" value="Elafin-like_sf"/>
</dbReference>
<feature type="signal peptide" evidence="3">
    <location>
        <begin position="1"/>
        <end position="19"/>
    </location>
</feature>
<dbReference type="InterPro" id="IPR006150">
    <property type="entry name" value="Cys_repeat_1"/>
</dbReference>
<dbReference type="SMART" id="SM00289">
    <property type="entry name" value="WR1"/>
    <property type="match status" value="2"/>
</dbReference>
<keyword evidence="1 3" id="KW-0732">Signal</keyword>
<evidence type="ECO:0000313" key="5">
    <source>
        <dbReference type="Proteomes" id="UP000046395"/>
    </source>
</evidence>
<organism evidence="5 6">
    <name type="scientific">Trichuris muris</name>
    <name type="common">Mouse whipworm</name>
    <dbReference type="NCBI Taxonomy" id="70415"/>
    <lineage>
        <taxon>Eukaryota</taxon>
        <taxon>Metazoa</taxon>
        <taxon>Ecdysozoa</taxon>
        <taxon>Nematoda</taxon>
        <taxon>Enoplea</taxon>
        <taxon>Dorylaimia</taxon>
        <taxon>Trichinellida</taxon>
        <taxon>Trichuridae</taxon>
        <taxon>Trichuris</taxon>
    </lineage>
</organism>
<protein>
    <submittedName>
        <fullName evidence="6">WAP domain-containing protein</fullName>
    </submittedName>
</protein>
<accession>A0A5S6R0C0</accession>
<reference evidence="5" key="2">
    <citation type="submission" date="2014-03" db="EMBL/GenBank/DDBJ databases">
        <title>The whipworm genome and dual-species transcriptomics of an intimate host-pathogen interaction.</title>
        <authorList>
            <person name="Foth B.J."/>
            <person name="Tsai I.J."/>
            <person name="Reid A.J."/>
            <person name="Bancroft A.J."/>
            <person name="Nichol S."/>
            <person name="Tracey A."/>
            <person name="Holroyd N."/>
            <person name="Cotton J.A."/>
            <person name="Stanley E.J."/>
            <person name="Zarowiecki M."/>
            <person name="Liu J.Z."/>
            <person name="Huckvale T."/>
            <person name="Cooper P.J."/>
            <person name="Grencis R.K."/>
            <person name="Berriman M."/>
        </authorList>
    </citation>
    <scope>NUCLEOTIDE SEQUENCE [LARGE SCALE GENOMIC DNA]</scope>
    <source>
        <strain evidence="5">Edinburgh</strain>
    </source>
</reference>
<dbReference type="WBParaSite" id="TMUE_3000012759.2">
    <property type="protein sequence ID" value="TMUE_3000012759.2"/>
    <property type="gene ID" value="WBGene00301693"/>
</dbReference>
<dbReference type="InterPro" id="IPR050514">
    <property type="entry name" value="WAP_four-disulfide_core"/>
</dbReference>
<reference evidence="6" key="3">
    <citation type="submission" date="2019-12" db="UniProtKB">
        <authorList>
            <consortium name="WormBaseParasite"/>
        </authorList>
    </citation>
    <scope>IDENTIFICATION</scope>
</reference>
<sequence>MNAIHILLSVTMLWSATYSHRGHHRGKGLPQARWKNKWEAEHRGSCPDMQSHEPIVGGNDKCTSDGQCKYTHKCCPTAIGKMCMAAKDVDHDENANEIAHTKPGKCPALSKVKLEYRFNYRSLSCQVDKDCPGHKLCCPTNIGSLCMLPAKSNPDSKTCDDGSEPFGVCDGLTCPYGYQCQSGVCCRILKKGNCPAKRTDKMLRMIQLSELGEACDCDCDCVKNYKCCIEDGEGKCVMPVYNTGYKNKMRTHYPIYT</sequence>
<dbReference type="AlphaFoldDB" id="A0A5S6R0C0"/>
<dbReference type="SUPFAM" id="SSF57256">
    <property type="entry name" value="Elafin-like"/>
    <property type="match status" value="2"/>
</dbReference>
<dbReference type="GO" id="GO:0019731">
    <property type="term" value="P:antibacterial humoral response"/>
    <property type="evidence" value="ECO:0007669"/>
    <property type="project" value="TreeGrafter"/>
</dbReference>
<dbReference type="WBParaSite" id="TMUE_3000012759.3">
    <property type="protein sequence ID" value="TMUE_3000012759.3"/>
    <property type="gene ID" value="WBGene00301693"/>
</dbReference>
<evidence type="ECO:0000256" key="2">
    <source>
        <dbReference type="ARBA" id="ARBA00023157"/>
    </source>
</evidence>
<evidence type="ECO:0000259" key="4">
    <source>
        <dbReference type="PROSITE" id="PS51390"/>
    </source>
</evidence>
<dbReference type="Pfam" id="PF00095">
    <property type="entry name" value="WAP"/>
    <property type="match status" value="2"/>
</dbReference>
<dbReference type="STRING" id="70415.A0A5S6R0C0"/>
<name>A0A5S6R0C0_TRIMR</name>
<keyword evidence="2" id="KW-1015">Disulfide bond</keyword>
<dbReference type="GO" id="GO:0004867">
    <property type="term" value="F:serine-type endopeptidase inhibitor activity"/>
    <property type="evidence" value="ECO:0007669"/>
    <property type="project" value="TreeGrafter"/>
</dbReference>
<dbReference type="SMART" id="SM00217">
    <property type="entry name" value="WAP"/>
    <property type="match status" value="3"/>
</dbReference>
<dbReference type="GO" id="GO:0045087">
    <property type="term" value="P:innate immune response"/>
    <property type="evidence" value="ECO:0007669"/>
    <property type="project" value="TreeGrafter"/>
</dbReference>
<keyword evidence="5" id="KW-1185">Reference proteome</keyword>
<dbReference type="PANTHER" id="PTHR19441:SF30">
    <property type="entry name" value="ELAFIN"/>
    <property type="match status" value="1"/>
</dbReference>
<dbReference type="Proteomes" id="UP000046395">
    <property type="component" value="Unassembled WGS sequence"/>
</dbReference>
<feature type="domain" description="WAP" evidence="4">
    <location>
        <begin position="99"/>
        <end position="150"/>
    </location>
</feature>
<evidence type="ECO:0000313" key="6">
    <source>
        <dbReference type="WBParaSite" id="TMUE_3000012759.1"/>
    </source>
</evidence>
<evidence type="ECO:0000256" key="3">
    <source>
        <dbReference type="SAM" id="SignalP"/>
    </source>
</evidence>